<dbReference type="SUPFAM" id="SSF46785">
    <property type="entry name" value="Winged helix' DNA-binding domain"/>
    <property type="match status" value="1"/>
</dbReference>
<comment type="similarity">
    <text evidence="1">Belongs to the ROK (NagC/XylR) family.</text>
</comment>
<dbReference type="Pfam" id="PF00480">
    <property type="entry name" value="ROK"/>
    <property type="match status" value="1"/>
</dbReference>
<dbReference type="InterPro" id="IPR036390">
    <property type="entry name" value="WH_DNA-bd_sf"/>
</dbReference>
<keyword evidence="3" id="KW-1185">Reference proteome</keyword>
<keyword evidence="2" id="KW-0418">Kinase</keyword>
<dbReference type="SUPFAM" id="SSF53067">
    <property type="entry name" value="Actin-like ATPase domain"/>
    <property type="match status" value="1"/>
</dbReference>
<dbReference type="Gene3D" id="1.10.10.10">
    <property type="entry name" value="Winged helix-like DNA-binding domain superfamily/Winged helix DNA-binding domain"/>
    <property type="match status" value="1"/>
</dbReference>
<proteinExistence type="inferred from homology"/>
<evidence type="ECO:0000313" key="3">
    <source>
        <dbReference type="Proteomes" id="UP000295444"/>
    </source>
</evidence>
<protein>
    <submittedName>
        <fullName evidence="2">Putative NBD/HSP70 family sugar kinase</fullName>
    </submittedName>
</protein>
<accession>A0A4R6SF73</accession>
<dbReference type="Gene3D" id="3.30.420.40">
    <property type="match status" value="2"/>
</dbReference>
<sequence length="404" mass="41712">MGNVTAGSGPLVGTPANMRQLNQRVVLERLRTGGPATRPRIATDTGLSKPTVGQALLDLEQDGLVRTAGRSIAGQGRAAVVYEVNPSAGHVLAIDIGRRHIRFAVADLAGEVVARLDERNRARSARALVRMVREGADRAVAAAGLTHADVVSTVVGSPGVPDPRAKALHQAPNLPGWERKGLLSELEAELGPGLIVENDANLIALGEHEAGAARGVDVFVCVLIGTGVGMGIVVNGSLFRGAHGAAGEIGYLPYGWPAHGMPDASYVAPPQGMLEAAAGADAVVRSAVEHGLTQVRTAKDVFDLARDGDAAAKQAVWEEAARLAFLVSSVVAVVDPELVVLGGGVGTSTDLLVGPLQEALARTTPLTPTIVAGHLGEDAVLTGAITIGLRHAREMVVDRRRARA</sequence>
<name>A0A4R6SF73_LABRH</name>
<dbReference type="Proteomes" id="UP000295444">
    <property type="component" value="Unassembled WGS sequence"/>
</dbReference>
<gene>
    <name evidence="2" type="ORF">EV186_103822</name>
</gene>
<evidence type="ECO:0000256" key="1">
    <source>
        <dbReference type="ARBA" id="ARBA00006479"/>
    </source>
</evidence>
<dbReference type="GO" id="GO:0016301">
    <property type="term" value="F:kinase activity"/>
    <property type="evidence" value="ECO:0007669"/>
    <property type="project" value="UniProtKB-KW"/>
</dbReference>
<evidence type="ECO:0000313" key="2">
    <source>
        <dbReference type="EMBL" id="TDP97845.1"/>
    </source>
</evidence>
<dbReference type="PANTHER" id="PTHR18964">
    <property type="entry name" value="ROK (REPRESSOR, ORF, KINASE) FAMILY"/>
    <property type="match status" value="1"/>
</dbReference>
<comment type="caution">
    <text evidence="2">The sequence shown here is derived from an EMBL/GenBank/DDBJ whole genome shotgun (WGS) entry which is preliminary data.</text>
</comment>
<dbReference type="EMBL" id="SNXZ01000003">
    <property type="protein sequence ID" value="TDP97845.1"/>
    <property type="molecule type" value="Genomic_DNA"/>
</dbReference>
<organism evidence="2 3">
    <name type="scientific">Labedaea rhizosphaerae</name>
    <dbReference type="NCBI Taxonomy" id="598644"/>
    <lineage>
        <taxon>Bacteria</taxon>
        <taxon>Bacillati</taxon>
        <taxon>Actinomycetota</taxon>
        <taxon>Actinomycetes</taxon>
        <taxon>Pseudonocardiales</taxon>
        <taxon>Pseudonocardiaceae</taxon>
        <taxon>Labedaea</taxon>
    </lineage>
</organism>
<dbReference type="PANTHER" id="PTHR18964:SF149">
    <property type="entry name" value="BIFUNCTIONAL UDP-N-ACETYLGLUCOSAMINE 2-EPIMERASE_N-ACETYLMANNOSAMINE KINASE"/>
    <property type="match status" value="1"/>
</dbReference>
<keyword evidence="2" id="KW-0808">Transferase</keyword>
<reference evidence="2 3" key="1">
    <citation type="submission" date="2019-03" db="EMBL/GenBank/DDBJ databases">
        <title>Genomic Encyclopedia of Type Strains, Phase IV (KMG-IV): sequencing the most valuable type-strain genomes for metagenomic binning, comparative biology and taxonomic classification.</title>
        <authorList>
            <person name="Goeker M."/>
        </authorList>
    </citation>
    <scope>NUCLEOTIDE SEQUENCE [LARGE SCALE GENOMIC DNA]</scope>
    <source>
        <strain evidence="2 3">DSM 45361</strain>
    </source>
</reference>
<dbReference type="InterPro" id="IPR043129">
    <property type="entry name" value="ATPase_NBD"/>
</dbReference>
<dbReference type="InterPro" id="IPR036388">
    <property type="entry name" value="WH-like_DNA-bd_sf"/>
</dbReference>
<dbReference type="AlphaFoldDB" id="A0A4R6SF73"/>
<dbReference type="InterPro" id="IPR000600">
    <property type="entry name" value="ROK"/>
</dbReference>